<feature type="region of interest" description="Disordered" evidence="3">
    <location>
        <begin position="373"/>
        <end position="399"/>
    </location>
</feature>
<dbReference type="Pfam" id="PF13432">
    <property type="entry name" value="TPR_16"/>
    <property type="match status" value="1"/>
</dbReference>
<organism evidence="5 6">
    <name type="scientific">Spirosoma validum</name>
    <dbReference type="NCBI Taxonomy" id="2771355"/>
    <lineage>
        <taxon>Bacteria</taxon>
        <taxon>Pseudomonadati</taxon>
        <taxon>Bacteroidota</taxon>
        <taxon>Cytophagia</taxon>
        <taxon>Cytophagales</taxon>
        <taxon>Cytophagaceae</taxon>
        <taxon>Spirosoma</taxon>
    </lineage>
</organism>
<sequence length="1393" mass="157454">MIPAETNRNVTVWPLADLFEALRREGFQLRPDDYLEIVQVLNTFQPQSHTDLQALIAPLLVVSDEEQEKFDRIFEQVWQQEGLKPHAVEPKPENVKPEGNIPWLWVAVALLSSLIAVYVAFLWPGPAFRSDIRLVSESTGPIEVGDTLVFGVDSSLRQAAGPRARWQWEMPDGKPYPRANEPELPVIAQRSGPLVVNLRSQRGTGLWLTTWTDSLRGVEHPICDKLPVIQIDSVRLKSPSGKASYRFRARIVQSSSAVQLTQWRFDGSVVAQNQTEWERTFSIGKTPVYHGISFEAIPDTSQRLCFGEAKLTVGILGTSEPPFTLDVRQTGKLIVPQTQLDRRYYWALWALGILIVLLIGYYLWMVVRDRMNKDSEKPESPDPDNPLARFTSDKPPLEIPLENRDADLITRDQSFYQLVRTLRQPTEGEIQRLHVSRTMQATMREGGFPTLVFQPHMMETEYLFLIDRSQIRSQQVALFDYLFRTFVQENVCVERFFFQKTFDLFTNEKQTKGLTLRQLANTYRQHTLIIWSNGYPLLYPPYPVVEPAIREALTDWESRAILTPIPFADWGSKERALQTDFLLLPADLTGQLRLIQALNEKQTYQNSYLSQQKDELYSTEYVEFQEIDELRDYLGDDLFQWLAAVAVYPRIRWEVVVEMGRALLPPEAVNFTNLLKLARISWMHEGSFPDYTRLELLKALRPENEAKARQTLLRMLTYAEQYFPGERFYDGEKYLLQTINQFTLYAHNADTFADYQPAQEAFKKLYEQGLFPDGAALRYLENPDNNWTTLLPAEKKSITTKSPESTSLQSYFDNLSVSQSDEPDQPVNKPIKRDPRRIYLLGAILLALLTLAGVWYVSSQPQNQVQDVNQSIPITIVLEPNACITARNTSVTDQPRWTVFLNDSLYSISNLYATRSFSLNNLASGMFTDFDGKTSVTHLRASVTVKDTTGGEQTTSVPLTRDTLQVRITCPVPATVVSNTTSTSATTSRLRVSVEYTNPTAANFGRIQAFMNSLEADTTYQFIRPLKPAIFTGRSQVRYFRSSDQPAAQALALRASRALGIPVGTQLTKDKRSPLTHLEVWVNNGVASQRFTCQTISTSWVNQFNGWQAGVNGYTYTLYVSGNMVTMNAESPINSTIGSSALGQGQLGSVESICRSNGVYLVNLASRIGRTLVFRSVGRTSCNLAIVDLNTNQLNGSQGQVYFNKLVQSASFSRYTPPNPSKSKAAKANPLQQTAPTGNDYNPNISQTNMAVQTPIQSATDNLRVESANTKDETLQNGINAYRRGQYVEAITLYDQFLANNPNNAYVLNLKGYSQFKLRQYDQAVTTLLSATKADPNYAWAYFDLARVYCAMGRSSEANQAREQAIGLRSDMQTIMQNDKEFMDLCGRGATAK</sequence>
<dbReference type="SMART" id="SM00028">
    <property type="entry name" value="TPR"/>
    <property type="match status" value="2"/>
</dbReference>
<dbReference type="InterPro" id="IPR019734">
    <property type="entry name" value="TPR_rpt"/>
</dbReference>
<dbReference type="InterPro" id="IPR047150">
    <property type="entry name" value="SGT"/>
</dbReference>
<feature type="transmembrane region" description="Helical" evidence="4">
    <location>
        <begin position="103"/>
        <end position="123"/>
    </location>
</feature>
<dbReference type="PANTHER" id="PTHR45831:SF2">
    <property type="entry name" value="LD24721P"/>
    <property type="match status" value="1"/>
</dbReference>
<feature type="transmembrane region" description="Helical" evidence="4">
    <location>
        <begin position="344"/>
        <end position="364"/>
    </location>
</feature>
<proteinExistence type="predicted"/>
<dbReference type="InterPro" id="IPR011990">
    <property type="entry name" value="TPR-like_helical_dom_sf"/>
</dbReference>
<dbReference type="GO" id="GO:0072380">
    <property type="term" value="C:TRC complex"/>
    <property type="evidence" value="ECO:0007669"/>
    <property type="project" value="TreeGrafter"/>
</dbReference>
<accession>A0A927B4I8</accession>
<keyword evidence="2" id="KW-0802">TPR repeat</keyword>
<evidence type="ECO:0000256" key="2">
    <source>
        <dbReference type="ARBA" id="ARBA00022803"/>
    </source>
</evidence>
<dbReference type="Proteomes" id="UP000653797">
    <property type="component" value="Unassembled WGS sequence"/>
</dbReference>
<keyword evidence="4" id="KW-0472">Membrane</keyword>
<evidence type="ECO:0000313" key="5">
    <source>
        <dbReference type="EMBL" id="MBD2755163.1"/>
    </source>
</evidence>
<evidence type="ECO:0000313" key="6">
    <source>
        <dbReference type="Proteomes" id="UP000653797"/>
    </source>
</evidence>
<gene>
    <name evidence="5" type="ORF">IC230_19840</name>
</gene>
<comment type="caution">
    <text evidence="5">The sequence shown here is derived from an EMBL/GenBank/DDBJ whole genome shotgun (WGS) entry which is preliminary data.</text>
</comment>
<evidence type="ECO:0000256" key="3">
    <source>
        <dbReference type="SAM" id="MobiDB-lite"/>
    </source>
</evidence>
<feature type="transmembrane region" description="Helical" evidence="4">
    <location>
        <begin position="838"/>
        <end position="857"/>
    </location>
</feature>
<dbReference type="PANTHER" id="PTHR45831">
    <property type="entry name" value="LD24721P"/>
    <property type="match status" value="1"/>
</dbReference>
<dbReference type="GO" id="GO:0016020">
    <property type="term" value="C:membrane"/>
    <property type="evidence" value="ECO:0007669"/>
    <property type="project" value="TreeGrafter"/>
</dbReference>
<dbReference type="RefSeq" id="WP_191040779.1">
    <property type="nucleotide sequence ID" value="NZ_JACXAA010000007.1"/>
</dbReference>
<keyword evidence="1" id="KW-0677">Repeat</keyword>
<dbReference type="SUPFAM" id="SSF48452">
    <property type="entry name" value="TPR-like"/>
    <property type="match status" value="1"/>
</dbReference>
<reference evidence="5" key="1">
    <citation type="submission" date="2020-09" db="EMBL/GenBank/DDBJ databases">
        <authorList>
            <person name="Kim M.K."/>
        </authorList>
    </citation>
    <scope>NUCLEOTIDE SEQUENCE</scope>
    <source>
        <strain evidence="5">BT704</strain>
    </source>
</reference>
<dbReference type="GO" id="GO:0060090">
    <property type="term" value="F:molecular adaptor activity"/>
    <property type="evidence" value="ECO:0007669"/>
    <property type="project" value="TreeGrafter"/>
</dbReference>
<keyword evidence="6" id="KW-1185">Reference proteome</keyword>
<dbReference type="Gene3D" id="1.25.40.10">
    <property type="entry name" value="Tetratricopeptide repeat domain"/>
    <property type="match status" value="1"/>
</dbReference>
<dbReference type="GO" id="GO:0006620">
    <property type="term" value="P:post-translational protein targeting to endoplasmic reticulum membrane"/>
    <property type="evidence" value="ECO:0007669"/>
    <property type="project" value="TreeGrafter"/>
</dbReference>
<feature type="compositionally biased region" description="Polar residues" evidence="3">
    <location>
        <begin position="1230"/>
        <end position="1243"/>
    </location>
</feature>
<evidence type="ECO:0000256" key="1">
    <source>
        <dbReference type="ARBA" id="ARBA00022737"/>
    </source>
</evidence>
<feature type="region of interest" description="Disordered" evidence="3">
    <location>
        <begin position="1214"/>
        <end position="1243"/>
    </location>
</feature>
<keyword evidence="4" id="KW-1133">Transmembrane helix</keyword>
<name>A0A927B4I8_9BACT</name>
<keyword evidence="4" id="KW-0812">Transmembrane</keyword>
<dbReference type="EMBL" id="JACXAA010000007">
    <property type="protein sequence ID" value="MBD2755163.1"/>
    <property type="molecule type" value="Genomic_DNA"/>
</dbReference>
<protein>
    <submittedName>
        <fullName evidence="5">Tetratricopeptide repeat protein</fullName>
    </submittedName>
</protein>
<evidence type="ECO:0000256" key="4">
    <source>
        <dbReference type="SAM" id="Phobius"/>
    </source>
</evidence>